<dbReference type="EMBL" id="CP026377">
    <property type="protein sequence ID" value="AUX94787.1"/>
    <property type="molecule type" value="Genomic_DNA"/>
</dbReference>
<proteinExistence type="predicted"/>
<sequence length="76" mass="9164">MHTRNRAFRRHHMKRLKTKRGRYNNAAYSWPEGATIVNIGKAYHTPCLCSCWMCGHQRFHHGMNMQEMRARARYQD</sequence>
<keyword evidence="2" id="KW-1185">Reference proteome</keyword>
<name>A0A2L0IJP5_9GAMM</name>
<protein>
    <submittedName>
        <fullName evidence="1">Uncharacterized protein</fullName>
    </submittedName>
</protein>
<dbReference type="Proteomes" id="UP000238365">
    <property type="component" value="Chromosome"/>
</dbReference>
<dbReference type="KEGG" id="pgz:C2E15_18015"/>
<dbReference type="OrthoDB" id="8482078at2"/>
<organism evidence="1 2">
    <name type="scientific">Mixta gaviniae</name>
    <dbReference type="NCBI Taxonomy" id="665914"/>
    <lineage>
        <taxon>Bacteria</taxon>
        <taxon>Pseudomonadati</taxon>
        <taxon>Pseudomonadota</taxon>
        <taxon>Gammaproteobacteria</taxon>
        <taxon>Enterobacterales</taxon>
        <taxon>Erwiniaceae</taxon>
        <taxon>Mixta</taxon>
    </lineage>
</organism>
<gene>
    <name evidence="1" type="ORF">C2E15_18015</name>
</gene>
<dbReference type="AlphaFoldDB" id="A0A2L0IJP5"/>
<evidence type="ECO:0000313" key="1">
    <source>
        <dbReference type="EMBL" id="AUX94787.1"/>
    </source>
</evidence>
<evidence type="ECO:0000313" key="2">
    <source>
        <dbReference type="Proteomes" id="UP000238365"/>
    </source>
</evidence>
<accession>A0A2L0IJP5</accession>
<reference evidence="1 2" key="1">
    <citation type="submission" date="2018-01" db="EMBL/GenBank/DDBJ databases">
        <title>Complete and assembled Genome of Pantoea gaviniae DSM22758T.</title>
        <authorList>
            <person name="Stevens M.J.A."/>
            <person name="Zurfluh K."/>
            <person name="Stephan R."/>
        </authorList>
    </citation>
    <scope>NUCLEOTIDE SEQUENCE [LARGE SCALE GENOMIC DNA]</scope>
    <source>
        <strain evidence="1 2">DSM 22758</strain>
    </source>
</reference>